<dbReference type="InterPro" id="IPR035965">
    <property type="entry name" value="PAS-like_dom_sf"/>
</dbReference>
<evidence type="ECO:0000256" key="2">
    <source>
        <dbReference type="ARBA" id="ARBA00004236"/>
    </source>
</evidence>
<evidence type="ECO:0000256" key="11">
    <source>
        <dbReference type="ARBA" id="ARBA00022741"/>
    </source>
</evidence>
<dbReference type="InterPro" id="IPR050351">
    <property type="entry name" value="BphY/WalK/GraS-like"/>
</dbReference>
<organism evidence="20 21">
    <name type="scientific">Agarivorans aestuarii</name>
    <dbReference type="NCBI Taxonomy" id="1563703"/>
    <lineage>
        <taxon>Bacteria</taxon>
        <taxon>Pseudomonadati</taxon>
        <taxon>Pseudomonadota</taxon>
        <taxon>Gammaproteobacteria</taxon>
        <taxon>Alteromonadales</taxon>
        <taxon>Alteromonadaceae</taxon>
        <taxon>Agarivorans</taxon>
    </lineage>
</organism>
<evidence type="ECO:0000256" key="7">
    <source>
        <dbReference type="ARBA" id="ARBA00022553"/>
    </source>
</evidence>
<comment type="subcellular location">
    <subcellularLocation>
        <location evidence="2">Cell membrane</location>
    </subcellularLocation>
</comment>
<dbReference type="SUPFAM" id="SSF55785">
    <property type="entry name" value="PYP-like sensor domain (PAS domain)"/>
    <property type="match status" value="1"/>
</dbReference>
<dbReference type="InterPro" id="IPR003661">
    <property type="entry name" value="HisK_dim/P_dom"/>
</dbReference>
<feature type="domain" description="Histidine kinase" evidence="19">
    <location>
        <begin position="212"/>
        <end position="428"/>
    </location>
</feature>
<dbReference type="InterPro" id="IPR004358">
    <property type="entry name" value="Sig_transdc_His_kin-like_C"/>
</dbReference>
<evidence type="ECO:0000256" key="9">
    <source>
        <dbReference type="ARBA" id="ARBA00022679"/>
    </source>
</evidence>
<comment type="caution">
    <text evidence="20">The sequence shown here is derived from an EMBL/GenBank/DDBJ whole genome shotgun (WGS) entry which is preliminary data.</text>
</comment>
<comment type="function">
    <text evidence="17">Member of the two-component regulatory system PhoR/PhoB involved in the phosphate regulon genes expression. PhoR may function as a membrane-associated protein kinase that phosphorylates PhoB in response to environmental signals.</text>
</comment>
<dbReference type="InterPro" id="IPR000014">
    <property type="entry name" value="PAS"/>
</dbReference>
<keyword evidence="12 20" id="KW-0418">Kinase</keyword>
<keyword evidence="6" id="KW-1003">Cell membrane</keyword>
<dbReference type="NCBIfam" id="TIGR02966">
    <property type="entry name" value="phoR_proteo"/>
    <property type="match status" value="1"/>
</dbReference>
<evidence type="ECO:0000256" key="14">
    <source>
        <dbReference type="ARBA" id="ARBA00022989"/>
    </source>
</evidence>
<dbReference type="Pfam" id="PF02518">
    <property type="entry name" value="HATPase_c"/>
    <property type="match status" value="1"/>
</dbReference>
<dbReference type="InterPro" id="IPR021766">
    <property type="entry name" value="PhoR_N"/>
</dbReference>
<dbReference type="CDD" id="cd00082">
    <property type="entry name" value="HisKA"/>
    <property type="match status" value="1"/>
</dbReference>
<dbReference type="SUPFAM" id="SSF47384">
    <property type="entry name" value="Homodimeric domain of signal transducing histidine kinase"/>
    <property type="match status" value="1"/>
</dbReference>
<dbReference type="Gene3D" id="3.30.450.20">
    <property type="entry name" value="PAS domain"/>
    <property type="match status" value="1"/>
</dbReference>
<evidence type="ECO:0000259" key="19">
    <source>
        <dbReference type="PROSITE" id="PS50109"/>
    </source>
</evidence>
<keyword evidence="5" id="KW-0813">Transport</keyword>
<evidence type="ECO:0000313" key="20">
    <source>
        <dbReference type="EMBL" id="MEE1672714.1"/>
    </source>
</evidence>
<dbReference type="Gene3D" id="1.10.287.130">
    <property type="match status" value="1"/>
</dbReference>
<evidence type="ECO:0000256" key="6">
    <source>
        <dbReference type="ARBA" id="ARBA00022475"/>
    </source>
</evidence>
<keyword evidence="8" id="KW-0592">Phosphate transport</keyword>
<dbReference type="SUPFAM" id="SSF55874">
    <property type="entry name" value="ATPase domain of HSP90 chaperone/DNA topoisomerase II/histidine kinase"/>
    <property type="match status" value="1"/>
</dbReference>
<sequence length="432" mass="49337">MFVPFSWQRVLWRVALVYSPLFVLGMFTGYTLEMCLLAAVIHIVWMYTQQHKLLDWLYNQRKLSPPHGSGSWEPVFHGIYNMLKRRLGRERELAQLMKYFRLGAEALPDAIVVINQDGAILWCNQLAQGMLGLKWPADAGQHLTNLVRTPKFVNYLRKARFDQPLEIISPVQSNVWLEFRAMPYSQQQLLLVIRDVSQLRKLEKMRKRFVSNVSHELRTPLTVMRGYLEMLDQDEVDPMIWGKARNTMLDQSSRMENLVNQLLTLAKIESASVEDNRETINFSSMVGNLEAEVTGLAKGKQLSFSFDIAPDIEIKGDREQLRSACGNLVSNAIKYCGQPGEIHVSLSLIPQGALFLVKDSGPGIERKHLQRLTERFYRVDKARSRDTGGAGLGLSIVKHALQHHDSQLKIKSSVSKGSTFSFIIPRKLFIQQ</sequence>
<name>A0ABU7G0L8_9ALTE</name>
<evidence type="ECO:0000256" key="3">
    <source>
        <dbReference type="ARBA" id="ARBA00012438"/>
    </source>
</evidence>
<evidence type="ECO:0000256" key="12">
    <source>
        <dbReference type="ARBA" id="ARBA00022777"/>
    </source>
</evidence>
<protein>
    <recommendedName>
        <fullName evidence="4">Phosphate regulon sensor protein PhoR</fullName>
        <ecNumber evidence="3">2.7.13.3</ecNumber>
    </recommendedName>
</protein>
<keyword evidence="15" id="KW-0902">Two-component regulatory system</keyword>
<keyword evidence="21" id="KW-1185">Reference proteome</keyword>
<dbReference type="PROSITE" id="PS50109">
    <property type="entry name" value="HIS_KIN"/>
    <property type="match status" value="1"/>
</dbReference>
<dbReference type="SMART" id="SM00387">
    <property type="entry name" value="HATPase_c"/>
    <property type="match status" value="1"/>
</dbReference>
<dbReference type="Gene3D" id="3.30.565.10">
    <property type="entry name" value="Histidine kinase-like ATPase, C-terminal domain"/>
    <property type="match status" value="1"/>
</dbReference>
<evidence type="ECO:0000256" key="1">
    <source>
        <dbReference type="ARBA" id="ARBA00000085"/>
    </source>
</evidence>
<keyword evidence="13" id="KW-0067">ATP-binding</keyword>
<keyword evidence="7" id="KW-0597">Phosphoprotein</keyword>
<accession>A0ABU7G0L8</accession>
<dbReference type="InterPro" id="IPR014310">
    <property type="entry name" value="Sig_transdc_His_kinase_PhoR"/>
</dbReference>
<keyword evidence="11" id="KW-0547">Nucleotide-binding</keyword>
<dbReference type="GO" id="GO:0004673">
    <property type="term" value="F:protein histidine kinase activity"/>
    <property type="evidence" value="ECO:0007669"/>
    <property type="project" value="UniProtKB-EC"/>
</dbReference>
<dbReference type="InterPro" id="IPR005467">
    <property type="entry name" value="His_kinase_dom"/>
</dbReference>
<evidence type="ECO:0000256" key="17">
    <source>
        <dbReference type="ARBA" id="ARBA00025207"/>
    </source>
</evidence>
<evidence type="ECO:0000256" key="4">
    <source>
        <dbReference type="ARBA" id="ARBA00019665"/>
    </source>
</evidence>
<evidence type="ECO:0000256" key="18">
    <source>
        <dbReference type="SAM" id="Phobius"/>
    </source>
</evidence>
<dbReference type="Proteomes" id="UP001310248">
    <property type="component" value="Unassembled WGS sequence"/>
</dbReference>
<dbReference type="SMART" id="SM00091">
    <property type="entry name" value="PAS"/>
    <property type="match status" value="1"/>
</dbReference>
<keyword evidence="14 18" id="KW-1133">Transmembrane helix</keyword>
<comment type="catalytic activity">
    <reaction evidence="1">
        <text>ATP + protein L-histidine = ADP + protein N-phospho-L-histidine.</text>
        <dbReference type="EC" id="2.7.13.3"/>
    </reaction>
</comment>
<evidence type="ECO:0000256" key="5">
    <source>
        <dbReference type="ARBA" id="ARBA00022448"/>
    </source>
</evidence>
<evidence type="ECO:0000256" key="13">
    <source>
        <dbReference type="ARBA" id="ARBA00022840"/>
    </source>
</evidence>
<evidence type="ECO:0000313" key="21">
    <source>
        <dbReference type="Proteomes" id="UP001310248"/>
    </source>
</evidence>
<evidence type="ECO:0000256" key="16">
    <source>
        <dbReference type="ARBA" id="ARBA00023136"/>
    </source>
</evidence>
<dbReference type="InterPro" id="IPR013767">
    <property type="entry name" value="PAS_fold"/>
</dbReference>
<dbReference type="Pfam" id="PF00512">
    <property type="entry name" value="HisKA"/>
    <property type="match status" value="1"/>
</dbReference>
<dbReference type="Pfam" id="PF11808">
    <property type="entry name" value="PhoR"/>
    <property type="match status" value="1"/>
</dbReference>
<reference evidence="21" key="1">
    <citation type="submission" date="2023-07" db="EMBL/GenBank/DDBJ databases">
        <title>Draft genome sequence of Agarivorans aestuarii strain ZMCS4, a CAZymes producing bacteria isolated from the marine brown algae Clodostephus spongiosus.</title>
        <authorList>
            <person name="Lorente B."/>
            <person name="Cabral C."/>
            <person name="Frias J."/>
            <person name="Faria J."/>
            <person name="Toubarro D."/>
        </authorList>
    </citation>
    <scope>NUCLEOTIDE SEQUENCE [LARGE SCALE GENOMIC DNA]</scope>
    <source>
        <strain evidence="21">ZMCS4</strain>
    </source>
</reference>
<dbReference type="SMART" id="SM00388">
    <property type="entry name" value="HisKA"/>
    <property type="match status" value="1"/>
</dbReference>
<evidence type="ECO:0000256" key="10">
    <source>
        <dbReference type="ARBA" id="ARBA00022692"/>
    </source>
</evidence>
<dbReference type="Pfam" id="PF00989">
    <property type="entry name" value="PAS"/>
    <property type="match status" value="1"/>
</dbReference>
<dbReference type="InterPro" id="IPR036890">
    <property type="entry name" value="HATPase_C_sf"/>
</dbReference>
<dbReference type="PANTHER" id="PTHR45453:SF1">
    <property type="entry name" value="PHOSPHATE REGULON SENSOR PROTEIN PHOR"/>
    <property type="match status" value="1"/>
</dbReference>
<dbReference type="PANTHER" id="PTHR45453">
    <property type="entry name" value="PHOSPHATE REGULON SENSOR PROTEIN PHOR"/>
    <property type="match status" value="1"/>
</dbReference>
<keyword evidence="16 18" id="KW-0472">Membrane</keyword>
<dbReference type="RefSeq" id="WP_329774149.1">
    <property type="nucleotide sequence ID" value="NZ_JAYDYW010000004.1"/>
</dbReference>
<keyword evidence="10 18" id="KW-0812">Transmembrane</keyword>
<dbReference type="NCBIfam" id="NF008235">
    <property type="entry name" value="PRK11006.1"/>
    <property type="match status" value="1"/>
</dbReference>
<proteinExistence type="predicted"/>
<dbReference type="EMBL" id="JAYDYW010000004">
    <property type="protein sequence ID" value="MEE1672714.1"/>
    <property type="molecule type" value="Genomic_DNA"/>
</dbReference>
<dbReference type="CDD" id="cd00130">
    <property type="entry name" value="PAS"/>
    <property type="match status" value="1"/>
</dbReference>
<dbReference type="PRINTS" id="PR00344">
    <property type="entry name" value="BCTRLSENSOR"/>
</dbReference>
<evidence type="ECO:0000256" key="15">
    <source>
        <dbReference type="ARBA" id="ARBA00023012"/>
    </source>
</evidence>
<gene>
    <name evidence="20" type="primary">phoR</name>
    <name evidence="20" type="ORF">SNR37_002124</name>
</gene>
<dbReference type="InterPro" id="IPR036097">
    <property type="entry name" value="HisK_dim/P_sf"/>
</dbReference>
<dbReference type="EC" id="2.7.13.3" evidence="3"/>
<dbReference type="InterPro" id="IPR003594">
    <property type="entry name" value="HATPase_dom"/>
</dbReference>
<feature type="transmembrane region" description="Helical" evidence="18">
    <location>
        <begin position="20"/>
        <end position="45"/>
    </location>
</feature>
<keyword evidence="9 20" id="KW-0808">Transferase</keyword>
<evidence type="ECO:0000256" key="8">
    <source>
        <dbReference type="ARBA" id="ARBA00022592"/>
    </source>
</evidence>